<evidence type="ECO:0000259" key="4">
    <source>
        <dbReference type="Pfam" id="PF08541"/>
    </source>
</evidence>
<comment type="caution">
    <text evidence="6">The sequence shown here is derived from an EMBL/GenBank/DDBJ whole genome shotgun (WGS) entry which is preliminary data.</text>
</comment>
<dbReference type="EMBL" id="BAAARJ010000029">
    <property type="protein sequence ID" value="GAA2637412.1"/>
    <property type="molecule type" value="Genomic_DNA"/>
</dbReference>
<evidence type="ECO:0000256" key="3">
    <source>
        <dbReference type="ARBA" id="ARBA00023315"/>
    </source>
</evidence>
<keyword evidence="3" id="KW-0012">Acyltransferase</keyword>
<feature type="domain" description="Beta-ketoacyl-[acyl-carrier-protein] synthase III N-terminal" evidence="5">
    <location>
        <begin position="118"/>
        <end position="198"/>
    </location>
</feature>
<organism evidence="6 7">
    <name type="scientific">Streptomyces axinellae</name>
    <dbReference type="NCBI Taxonomy" id="552788"/>
    <lineage>
        <taxon>Bacteria</taxon>
        <taxon>Bacillati</taxon>
        <taxon>Actinomycetota</taxon>
        <taxon>Actinomycetes</taxon>
        <taxon>Kitasatosporales</taxon>
        <taxon>Streptomycetaceae</taxon>
        <taxon>Streptomyces</taxon>
    </lineage>
</organism>
<dbReference type="SUPFAM" id="SSF53901">
    <property type="entry name" value="Thiolase-like"/>
    <property type="match status" value="2"/>
</dbReference>
<sequence length="343" mass="36792">MDEPDIHILSVGTALPGAPVDNATLADRFNMPSVWELWIDSFIGTRTRHFALDLETGTIRYSLADLGETAAAKALQGAGLRAADVDVMVLGTASPDMLMPATVNLIADRLGIDDVPTFQLQSGCSGAVQALDVAHKMLLSGRYRNALVLGAENCAKHIDLSTDAASLPTSEQVNGVLFGDGAGAVVLSTEPRPGTAVLRHVFLRLVGLGRAPGQTVEWFGRGDRDSDRQPISEDYKAIEQSVPSMAAETLEEMLEALDWKETDIDYLLPPQLSGTMTEKITERLDVPSAQEISCVVDIGNTGNALPFFQLERALPRMTTGDRTVGIAIESSKWIKAGFALEVC</sequence>
<accession>A0ABN3QXJ0</accession>
<dbReference type="PANTHER" id="PTHR34069">
    <property type="entry name" value="3-OXOACYL-[ACYL-CARRIER-PROTEIN] SYNTHASE 3"/>
    <property type="match status" value="1"/>
</dbReference>
<dbReference type="RefSeq" id="WP_344570448.1">
    <property type="nucleotide sequence ID" value="NZ_BAAARJ010000029.1"/>
</dbReference>
<evidence type="ECO:0000313" key="6">
    <source>
        <dbReference type="EMBL" id="GAA2637412.1"/>
    </source>
</evidence>
<dbReference type="Pfam" id="PF08545">
    <property type="entry name" value="ACP_syn_III"/>
    <property type="match status" value="1"/>
</dbReference>
<evidence type="ECO:0000256" key="1">
    <source>
        <dbReference type="ARBA" id="ARBA00022490"/>
    </source>
</evidence>
<proteinExistence type="predicted"/>
<gene>
    <name evidence="6" type="ORF">GCM10009863_62640</name>
</gene>
<dbReference type="Gene3D" id="3.40.47.10">
    <property type="match status" value="2"/>
</dbReference>
<dbReference type="InterPro" id="IPR013747">
    <property type="entry name" value="ACP_syn_III_C"/>
</dbReference>
<feature type="domain" description="Beta-ketoacyl-[acyl-carrier-protein] synthase III C-terminal" evidence="4">
    <location>
        <begin position="254"/>
        <end position="325"/>
    </location>
</feature>
<protein>
    <submittedName>
        <fullName evidence="6">3-oxoacyl-ACP synthase III family protein</fullName>
    </submittedName>
</protein>
<evidence type="ECO:0000256" key="2">
    <source>
        <dbReference type="ARBA" id="ARBA00022679"/>
    </source>
</evidence>
<evidence type="ECO:0000259" key="5">
    <source>
        <dbReference type="Pfam" id="PF08545"/>
    </source>
</evidence>
<keyword evidence="1" id="KW-0963">Cytoplasm</keyword>
<dbReference type="Pfam" id="PF08541">
    <property type="entry name" value="ACP_syn_III_C"/>
    <property type="match status" value="1"/>
</dbReference>
<name>A0ABN3QXJ0_9ACTN</name>
<dbReference type="InterPro" id="IPR013751">
    <property type="entry name" value="ACP_syn_III_N"/>
</dbReference>
<reference evidence="6 7" key="1">
    <citation type="journal article" date="2019" name="Int. J. Syst. Evol. Microbiol.">
        <title>The Global Catalogue of Microorganisms (GCM) 10K type strain sequencing project: providing services to taxonomists for standard genome sequencing and annotation.</title>
        <authorList>
            <consortium name="The Broad Institute Genomics Platform"/>
            <consortium name="The Broad Institute Genome Sequencing Center for Infectious Disease"/>
            <person name="Wu L."/>
            <person name="Ma J."/>
        </authorList>
    </citation>
    <scope>NUCLEOTIDE SEQUENCE [LARGE SCALE GENOMIC DNA]</scope>
    <source>
        <strain evidence="6 7">JCM 16373</strain>
    </source>
</reference>
<evidence type="ECO:0000313" key="7">
    <source>
        <dbReference type="Proteomes" id="UP001501447"/>
    </source>
</evidence>
<dbReference type="InterPro" id="IPR016039">
    <property type="entry name" value="Thiolase-like"/>
</dbReference>
<keyword evidence="7" id="KW-1185">Reference proteome</keyword>
<dbReference type="PANTHER" id="PTHR34069:SF2">
    <property type="entry name" value="BETA-KETOACYL-[ACYL-CARRIER-PROTEIN] SYNTHASE III"/>
    <property type="match status" value="1"/>
</dbReference>
<dbReference type="Proteomes" id="UP001501447">
    <property type="component" value="Unassembled WGS sequence"/>
</dbReference>
<keyword evidence="2" id="KW-0808">Transferase</keyword>